<protein>
    <submittedName>
        <fullName evidence="4">Peptidase M23</fullName>
    </submittedName>
</protein>
<keyword evidence="5" id="KW-1185">Reference proteome</keyword>
<dbReference type="SUPFAM" id="SSF51261">
    <property type="entry name" value="Duplicated hybrid motif"/>
    <property type="match status" value="1"/>
</dbReference>
<feature type="compositionally biased region" description="Polar residues" evidence="1">
    <location>
        <begin position="57"/>
        <end position="66"/>
    </location>
</feature>
<proteinExistence type="predicted"/>
<dbReference type="Gene3D" id="2.70.70.10">
    <property type="entry name" value="Glucose Permease (Domain IIA)"/>
    <property type="match status" value="1"/>
</dbReference>
<dbReference type="RefSeq" id="WP_189022658.1">
    <property type="nucleotide sequence ID" value="NZ_BMKR01000004.1"/>
</dbReference>
<dbReference type="PANTHER" id="PTHR21666:SF270">
    <property type="entry name" value="MUREIN HYDROLASE ACTIVATOR ENVC"/>
    <property type="match status" value="1"/>
</dbReference>
<keyword evidence="2" id="KW-0732">Signal</keyword>
<feature type="compositionally biased region" description="Low complexity" evidence="1">
    <location>
        <begin position="41"/>
        <end position="53"/>
    </location>
</feature>
<reference evidence="4" key="1">
    <citation type="journal article" date="2014" name="Int. J. Syst. Evol. Microbiol.">
        <title>Complete genome sequence of Corynebacterium casei LMG S-19264T (=DSM 44701T), isolated from a smear-ripened cheese.</title>
        <authorList>
            <consortium name="US DOE Joint Genome Institute (JGI-PGF)"/>
            <person name="Walter F."/>
            <person name="Albersmeier A."/>
            <person name="Kalinowski J."/>
            <person name="Ruckert C."/>
        </authorList>
    </citation>
    <scope>NUCLEOTIDE SEQUENCE</scope>
    <source>
        <strain evidence="4">CGMCC 1.16134</strain>
    </source>
</reference>
<dbReference type="GO" id="GO:0004222">
    <property type="term" value="F:metalloendopeptidase activity"/>
    <property type="evidence" value="ECO:0007669"/>
    <property type="project" value="TreeGrafter"/>
</dbReference>
<organism evidence="4 5">
    <name type="scientific">Paenibacillus albidus</name>
    <dbReference type="NCBI Taxonomy" id="2041023"/>
    <lineage>
        <taxon>Bacteria</taxon>
        <taxon>Bacillati</taxon>
        <taxon>Bacillota</taxon>
        <taxon>Bacilli</taxon>
        <taxon>Bacillales</taxon>
        <taxon>Paenibacillaceae</taxon>
        <taxon>Paenibacillus</taxon>
    </lineage>
</organism>
<evidence type="ECO:0000256" key="2">
    <source>
        <dbReference type="SAM" id="SignalP"/>
    </source>
</evidence>
<dbReference type="AlphaFoldDB" id="A0A917FCX0"/>
<dbReference type="PANTHER" id="PTHR21666">
    <property type="entry name" value="PEPTIDASE-RELATED"/>
    <property type="match status" value="1"/>
</dbReference>
<evidence type="ECO:0000313" key="4">
    <source>
        <dbReference type="EMBL" id="GGF67263.1"/>
    </source>
</evidence>
<dbReference type="InterPro" id="IPR050570">
    <property type="entry name" value="Cell_wall_metabolism_enzyme"/>
</dbReference>
<accession>A0A917FCX0</accession>
<dbReference type="PROSITE" id="PS51257">
    <property type="entry name" value="PROKAR_LIPOPROTEIN"/>
    <property type="match status" value="1"/>
</dbReference>
<feature type="signal peptide" evidence="2">
    <location>
        <begin position="1"/>
        <end position="28"/>
    </location>
</feature>
<dbReference type="Proteomes" id="UP000637643">
    <property type="component" value="Unassembled WGS sequence"/>
</dbReference>
<comment type="caution">
    <text evidence="4">The sequence shown here is derived from an EMBL/GenBank/DDBJ whole genome shotgun (WGS) entry which is preliminary data.</text>
</comment>
<evidence type="ECO:0000313" key="5">
    <source>
        <dbReference type="Proteomes" id="UP000637643"/>
    </source>
</evidence>
<dbReference type="CDD" id="cd12797">
    <property type="entry name" value="M23_peptidase"/>
    <property type="match status" value="1"/>
</dbReference>
<dbReference type="InterPro" id="IPR016047">
    <property type="entry name" value="M23ase_b-sheet_dom"/>
</dbReference>
<evidence type="ECO:0000259" key="3">
    <source>
        <dbReference type="Pfam" id="PF01551"/>
    </source>
</evidence>
<sequence length="350" mass="37573">MKRTRPFGKMIWGTAALAVILSGCGNGAEQNNTEQVKPKTTEAATAAPTPSQPVESAGTSEASTLQPEDLPQAMLDGKYKEIHALFSGELKQQFGETEVKTTTGEFVQGVDAFAPSSMMLLNGTEQWTWKSTAGDKGISAVFDQKGGLLGIQILNLQSYPKTDQTMTRTAFSPPFKDDLLVYWGGTNVLDNYHYEHETQRYAYDLVQAVDQFSYSGDPLKNESYHAFGLDITAPADGTVVSVKNDIADNVPVGVMNEKEPAGNLVVIDHGGEYSYLAHLKKGSVTVKPGDSVTTGQVIGLLGNSGNSSEAHLHFQVSDGPDLFTSKSIPVRWADGKSPVKGDTFTGDLAQ</sequence>
<dbReference type="Pfam" id="PF01551">
    <property type="entry name" value="Peptidase_M23"/>
    <property type="match status" value="1"/>
</dbReference>
<dbReference type="InterPro" id="IPR011055">
    <property type="entry name" value="Dup_hybrid_motif"/>
</dbReference>
<feature type="chain" id="PRO_5038436818" evidence="2">
    <location>
        <begin position="29"/>
        <end position="350"/>
    </location>
</feature>
<evidence type="ECO:0000256" key="1">
    <source>
        <dbReference type="SAM" id="MobiDB-lite"/>
    </source>
</evidence>
<reference evidence="4" key="2">
    <citation type="submission" date="2020-09" db="EMBL/GenBank/DDBJ databases">
        <authorList>
            <person name="Sun Q."/>
            <person name="Zhou Y."/>
        </authorList>
    </citation>
    <scope>NUCLEOTIDE SEQUENCE</scope>
    <source>
        <strain evidence="4">CGMCC 1.16134</strain>
    </source>
</reference>
<feature type="region of interest" description="Disordered" evidence="1">
    <location>
        <begin position="29"/>
        <end position="66"/>
    </location>
</feature>
<gene>
    <name evidence="4" type="ORF">GCM10010912_10270</name>
</gene>
<dbReference type="EMBL" id="BMKR01000004">
    <property type="protein sequence ID" value="GGF67263.1"/>
    <property type="molecule type" value="Genomic_DNA"/>
</dbReference>
<name>A0A917FCX0_9BACL</name>
<feature type="domain" description="M23ase beta-sheet core" evidence="3">
    <location>
        <begin position="228"/>
        <end position="317"/>
    </location>
</feature>